<feature type="region of interest" description="Disordered" evidence="3">
    <location>
        <begin position="442"/>
        <end position="534"/>
    </location>
</feature>
<dbReference type="CDD" id="cd05499">
    <property type="entry name" value="Bromo_BDF1_2_II"/>
    <property type="match status" value="1"/>
</dbReference>
<keyword evidence="7" id="KW-1185">Reference proteome</keyword>
<dbReference type="Gene3D" id="1.20.920.10">
    <property type="entry name" value="Bromodomain-like"/>
    <property type="match status" value="2"/>
</dbReference>
<feature type="compositionally biased region" description="Basic and acidic residues" evidence="3">
    <location>
        <begin position="273"/>
        <end position="286"/>
    </location>
</feature>
<dbReference type="Proteomes" id="UP000266152">
    <property type="component" value="Unassembled WGS sequence"/>
</dbReference>
<feature type="compositionally biased region" description="Low complexity" evidence="3">
    <location>
        <begin position="763"/>
        <end position="773"/>
    </location>
</feature>
<feature type="region of interest" description="Disordered" evidence="3">
    <location>
        <begin position="658"/>
        <end position="691"/>
    </location>
</feature>
<keyword evidence="1 2" id="KW-0103">Bromodomain</keyword>
<evidence type="ECO:0000256" key="1">
    <source>
        <dbReference type="ARBA" id="ARBA00023117"/>
    </source>
</evidence>
<proteinExistence type="predicted"/>
<dbReference type="InterPro" id="IPR001487">
    <property type="entry name" value="Bromodomain"/>
</dbReference>
<feature type="compositionally biased region" description="Low complexity" evidence="3">
    <location>
        <begin position="868"/>
        <end position="877"/>
    </location>
</feature>
<evidence type="ECO:0000313" key="6">
    <source>
        <dbReference type="EMBL" id="RGP73608.1"/>
    </source>
</evidence>
<feature type="compositionally biased region" description="Low complexity" evidence="3">
    <location>
        <begin position="1"/>
        <end position="13"/>
    </location>
</feature>
<dbReference type="Gene3D" id="1.20.1270.220">
    <property type="match status" value="1"/>
</dbReference>
<dbReference type="GO" id="GO:0006338">
    <property type="term" value="P:chromatin remodeling"/>
    <property type="evidence" value="ECO:0007669"/>
    <property type="project" value="TreeGrafter"/>
</dbReference>
<dbReference type="GO" id="GO:0005634">
    <property type="term" value="C:nucleus"/>
    <property type="evidence" value="ECO:0007669"/>
    <property type="project" value="TreeGrafter"/>
</dbReference>
<gene>
    <name evidence="6" type="ORF">FSPOR_1984</name>
</gene>
<dbReference type="PROSITE" id="PS51525">
    <property type="entry name" value="NET"/>
    <property type="match status" value="1"/>
</dbReference>
<feature type="compositionally biased region" description="Basic and acidic residues" evidence="3">
    <location>
        <begin position="898"/>
        <end position="916"/>
    </location>
</feature>
<sequence>MASPNPDAPAADSPSRDVTTEKEQKSEVNGIVAMQSRLSPAFADFVATRHATPEKSADAPESTTVNGNDKTEDHPVENGVSKDVEMADSDEKKASPSPPRDDAADVKDKSDSADQAKELSDKESGEPKAAEDEPTVASEDVDMADASPADKTQDDKPAQDVSAEVPVEEDAKDVDMTEKSSDAPEKADATDDKATTSKDAVAAASEADDQPVSVSQLAIDGNDVDDPKPSTDSNDADAPKPSTEVSMQDAPAPDASGSSKVAREREEDSADEPAPKRAKTEPKSEEPADAMAPAPKTETAPNESAPEQEMSRFSGLERWNDTKFKEQKLTAHQRREFRKVLGRVKKTKSGGHFKDSVPKLWPTLADSYLAKIEKPTDLSEIDRTLRDAVYTTIGDFQNDLVLMYDNTQTFNGTLHEVTTAAFNAIRDIWENIILIPAEEAVKPKSAPKPKPPREPRISSLGDSVARKPSVGPGTSPAAESVSSKPRHGSQEVAAAAAAASELRRASNATEGDRPKRTVRAPKSKDIDYTTKPSRKKLKPELQFSEEVLGEMMHPKNTALNSWFMDPVDAEGLNIPHYYSIIKKPMDLNKISRMLKNGDITSVKDFDKNVRLIFTNCYTFNGSVDQGNSVSYVASQLEAYYNGLMKDKDAWLTRYAKANAPAPNGSDDEDEDEDEAEGVEAAGPPGADPTKEVRDLEAKLREESGKLTDLYAAEIPNESMISIQQAILGVVQDSLLKAKQALSQHRTKNPDKPAKKATKPSKPKPSGSVPRKPSGTVPHPKKPSGTKKAATKKTLTAADKDAIASAINDLDGAQLDRAIDIIKRDTGQNENTDGELELDIDQLSHEALLKLWELCRKVLPGFGKDSNVPSSPEASRAAPPKHSKTSSTSAKPKKNKPMSAREQEERIAQLRGLRDLYRPGQEPGDAQPVLQAPTPTAESSDESDSEEE</sequence>
<feature type="domain" description="Bromo" evidence="4">
    <location>
        <begin position="555"/>
        <end position="621"/>
    </location>
</feature>
<organism evidence="6 7">
    <name type="scientific">Fusarium sporotrichioides</name>
    <dbReference type="NCBI Taxonomy" id="5514"/>
    <lineage>
        <taxon>Eukaryota</taxon>
        <taxon>Fungi</taxon>
        <taxon>Dikarya</taxon>
        <taxon>Ascomycota</taxon>
        <taxon>Pezizomycotina</taxon>
        <taxon>Sordariomycetes</taxon>
        <taxon>Hypocreomycetidae</taxon>
        <taxon>Hypocreales</taxon>
        <taxon>Nectriaceae</taxon>
        <taxon>Fusarium</taxon>
    </lineage>
</organism>
<feature type="region of interest" description="Disordered" evidence="3">
    <location>
        <begin position="740"/>
        <end position="793"/>
    </location>
</feature>
<feature type="compositionally biased region" description="Basic and acidic residues" evidence="3">
    <location>
        <begin position="173"/>
        <end position="196"/>
    </location>
</feature>
<evidence type="ECO:0000259" key="4">
    <source>
        <dbReference type="PROSITE" id="PS50014"/>
    </source>
</evidence>
<accession>A0A395SMF3</accession>
<feature type="compositionally biased region" description="Acidic residues" evidence="3">
    <location>
        <begin position="938"/>
        <end position="947"/>
    </location>
</feature>
<evidence type="ECO:0000313" key="7">
    <source>
        <dbReference type="Proteomes" id="UP000266152"/>
    </source>
</evidence>
<dbReference type="GO" id="GO:0006355">
    <property type="term" value="P:regulation of DNA-templated transcription"/>
    <property type="evidence" value="ECO:0007669"/>
    <property type="project" value="TreeGrafter"/>
</dbReference>
<dbReference type="InterPro" id="IPR038336">
    <property type="entry name" value="NET_sf"/>
</dbReference>
<dbReference type="PANTHER" id="PTHR22880:SF225">
    <property type="entry name" value="BROMODOMAIN-CONTAINING PROTEIN BET-1-RELATED"/>
    <property type="match status" value="1"/>
</dbReference>
<dbReference type="PANTHER" id="PTHR22880">
    <property type="entry name" value="FALZ-RELATED BROMODOMAIN-CONTAINING PROTEINS"/>
    <property type="match status" value="1"/>
</dbReference>
<dbReference type="SMART" id="SM00297">
    <property type="entry name" value="BROMO"/>
    <property type="match status" value="1"/>
</dbReference>
<feature type="domain" description="NET" evidence="5">
    <location>
        <begin position="784"/>
        <end position="865"/>
    </location>
</feature>
<dbReference type="Pfam" id="PF00439">
    <property type="entry name" value="Bromodomain"/>
    <property type="match status" value="2"/>
</dbReference>
<feature type="compositionally biased region" description="Basic residues" evidence="3">
    <location>
        <begin position="778"/>
        <end position="790"/>
    </location>
</feature>
<evidence type="ECO:0000259" key="5">
    <source>
        <dbReference type="PROSITE" id="PS51525"/>
    </source>
</evidence>
<feature type="region of interest" description="Disordered" evidence="3">
    <location>
        <begin position="859"/>
        <end position="947"/>
    </location>
</feature>
<dbReference type="PROSITE" id="PS50014">
    <property type="entry name" value="BROMODOMAIN_2"/>
    <property type="match status" value="2"/>
</dbReference>
<evidence type="ECO:0000256" key="2">
    <source>
        <dbReference type="PROSITE-ProRule" id="PRU00035"/>
    </source>
</evidence>
<feature type="region of interest" description="Disordered" evidence="3">
    <location>
        <begin position="45"/>
        <end position="312"/>
    </location>
</feature>
<dbReference type="InterPro" id="IPR027353">
    <property type="entry name" value="NET_dom"/>
</dbReference>
<dbReference type="CDD" id="cd04369">
    <property type="entry name" value="Bromodomain"/>
    <property type="match status" value="1"/>
</dbReference>
<dbReference type="STRING" id="5514.A0A395SMF3"/>
<dbReference type="GO" id="GO:0000785">
    <property type="term" value="C:chromatin"/>
    <property type="evidence" value="ECO:0007669"/>
    <property type="project" value="TreeGrafter"/>
</dbReference>
<feature type="compositionally biased region" description="Acidic residues" evidence="3">
    <location>
        <begin position="665"/>
        <end position="677"/>
    </location>
</feature>
<name>A0A395SMF3_FUSSP</name>
<dbReference type="Pfam" id="PF17035">
    <property type="entry name" value="BET"/>
    <property type="match status" value="1"/>
</dbReference>
<dbReference type="InterPro" id="IPR050935">
    <property type="entry name" value="Bromo_chromatin_reader"/>
</dbReference>
<feature type="region of interest" description="Disordered" evidence="3">
    <location>
        <begin position="1"/>
        <end position="33"/>
    </location>
</feature>
<reference evidence="6 7" key="1">
    <citation type="journal article" date="2018" name="PLoS Pathog.">
        <title>Evolution of structural diversity of trichothecenes, a family of toxins produced by plant pathogenic and entomopathogenic fungi.</title>
        <authorList>
            <person name="Proctor R.H."/>
            <person name="McCormick S.P."/>
            <person name="Kim H.S."/>
            <person name="Cardoza R.E."/>
            <person name="Stanley A.M."/>
            <person name="Lindo L."/>
            <person name="Kelly A."/>
            <person name="Brown D.W."/>
            <person name="Lee T."/>
            <person name="Vaughan M.M."/>
            <person name="Alexander N.J."/>
            <person name="Busman M."/>
            <person name="Gutierrez S."/>
        </authorList>
    </citation>
    <scope>NUCLEOTIDE SEQUENCE [LARGE SCALE GENOMIC DNA]</scope>
    <source>
        <strain evidence="6 7">NRRL 3299</strain>
    </source>
</reference>
<dbReference type="SUPFAM" id="SSF47370">
    <property type="entry name" value="Bromodomain"/>
    <property type="match status" value="2"/>
</dbReference>
<feature type="compositionally biased region" description="Basic and acidic residues" evidence="3">
    <location>
        <begin position="69"/>
        <end position="131"/>
    </location>
</feature>
<feature type="compositionally biased region" description="Basic and acidic residues" evidence="3">
    <location>
        <begin position="14"/>
        <end position="26"/>
    </location>
</feature>
<feature type="domain" description="Bromo" evidence="4">
    <location>
        <begin position="345"/>
        <end position="418"/>
    </location>
</feature>
<comment type="caution">
    <text evidence="6">The sequence shown here is derived from an EMBL/GenBank/DDBJ whole genome shotgun (WGS) entry which is preliminary data.</text>
</comment>
<evidence type="ECO:0000256" key="3">
    <source>
        <dbReference type="SAM" id="MobiDB-lite"/>
    </source>
</evidence>
<dbReference type="PRINTS" id="PR00503">
    <property type="entry name" value="BROMODOMAIN"/>
</dbReference>
<dbReference type="AlphaFoldDB" id="A0A395SMF3"/>
<dbReference type="InterPro" id="IPR036427">
    <property type="entry name" value="Bromodomain-like_sf"/>
</dbReference>
<dbReference type="EMBL" id="PXOF01000026">
    <property type="protein sequence ID" value="RGP73608.1"/>
    <property type="molecule type" value="Genomic_DNA"/>
</dbReference>
<protein>
    <submittedName>
        <fullName evidence="6">Bromodomain bdf1</fullName>
    </submittedName>
</protein>